<feature type="transmembrane region" description="Helical" evidence="1">
    <location>
        <begin position="16"/>
        <end position="36"/>
    </location>
</feature>
<dbReference type="AlphaFoldDB" id="A0A259W2K6"/>
<evidence type="ECO:0000313" key="5">
    <source>
        <dbReference type="Proteomes" id="UP000319142"/>
    </source>
</evidence>
<dbReference type="Proteomes" id="UP000216984">
    <property type="component" value="Unassembled WGS sequence"/>
</dbReference>
<name>A0A259W2K6_9GAMM</name>
<dbReference type="Proteomes" id="UP000319142">
    <property type="component" value="Unassembled WGS sequence"/>
</dbReference>
<gene>
    <name evidence="2" type="ORF">B9Q17_08615</name>
    <name evidence="3" type="ORF">FHK81_00430</name>
</gene>
<protein>
    <submittedName>
        <fullName evidence="3">Uncharacterized protein</fullName>
    </submittedName>
</protein>
<reference evidence="2 4" key="1">
    <citation type="submission" date="2017-06" db="EMBL/GenBank/DDBJ databases">
        <title>Draft genome sequence of the halophilic bacterium Marinobacter vinifirmus FB1.</title>
        <authorList>
            <person name="Stepanov V.G."/>
            <person name="Roberts D.J."/>
            <person name="Fox G.E."/>
        </authorList>
    </citation>
    <scope>NUCLEOTIDE SEQUENCE [LARGE SCALE GENOMIC DNA]</scope>
    <source>
        <strain evidence="2 4">FB1</strain>
    </source>
</reference>
<reference evidence="3 5" key="2">
    <citation type="submission" date="2019-07" db="EMBL/GenBank/DDBJ databases">
        <title>The pathways for chlorine oxyanion respiration interact through the shared metabolite chlorate.</title>
        <authorList>
            <person name="Barnum T.P."/>
            <person name="Cheng Y."/>
            <person name="Hill K.A."/>
            <person name="Lucas L.N."/>
            <person name="Carlson H.K."/>
            <person name="Coates J.D."/>
        </authorList>
    </citation>
    <scope>NUCLEOTIDE SEQUENCE [LARGE SCALE GENOMIC DNA]</scope>
    <source>
        <strain evidence="3">UCB</strain>
    </source>
</reference>
<keyword evidence="4" id="KW-1185">Reference proteome</keyword>
<evidence type="ECO:0000313" key="2">
    <source>
        <dbReference type="EMBL" id="OZC36835.1"/>
    </source>
</evidence>
<evidence type="ECO:0000256" key="1">
    <source>
        <dbReference type="SAM" id="Phobius"/>
    </source>
</evidence>
<feature type="transmembrane region" description="Helical" evidence="1">
    <location>
        <begin position="42"/>
        <end position="60"/>
    </location>
</feature>
<dbReference type="RefSeq" id="WP_036220219.1">
    <property type="nucleotide sequence ID" value="NZ_NEFY01000003.1"/>
</dbReference>
<sequence>MPEDPAPARNKFRSDFIVEIALLAAVAVYLVIAQGQSVGDNLSFTVVGASLMALATYWTLHTARDGLEVIALRLRPGK</sequence>
<organism evidence="3 5">
    <name type="scientific">Marinobacter vinifirmus</name>
    <dbReference type="NCBI Taxonomy" id="355591"/>
    <lineage>
        <taxon>Bacteria</taxon>
        <taxon>Pseudomonadati</taxon>
        <taxon>Pseudomonadota</taxon>
        <taxon>Gammaproteobacteria</taxon>
        <taxon>Pseudomonadales</taxon>
        <taxon>Marinobacteraceae</taxon>
        <taxon>Marinobacter</taxon>
    </lineage>
</organism>
<keyword evidence="1" id="KW-1133">Transmembrane helix</keyword>
<dbReference type="EMBL" id="NEFY01000003">
    <property type="protein sequence ID" value="OZC36835.1"/>
    <property type="molecule type" value="Genomic_DNA"/>
</dbReference>
<proteinExistence type="predicted"/>
<keyword evidence="1" id="KW-0472">Membrane</keyword>
<accession>A0A259W2K6</accession>
<comment type="caution">
    <text evidence="3">The sequence shown here is derived from an EMBL/GenBank/DDBJ whole genome shotgun (WGS) entry which is preliminary data.</text>
</comment>
<keyword evidence="1" id="KW-0812">Transmembrane</keyword>
<dbReference type="EMBL" id="VMRX01000001">
    <property type="protein sequence ID" value="TVT36177.1"/>
    <property type="molecule type" value="Genomic_DNA"/>
</dbReference>
<evidence type="ECO:0000313" key="3">
    <source>
        <dbReference type="EMBL" id="TVT36177.1"/>
    </source>
</evidence>
<evidence type="ECO:0000313" key="4">
    <source>
        <dbReference type="Proteomes" id="UP000216984"/>
    </source>
</evidence>